<sequence length="136" mass="15943">MDVANFCKKSSPVYIYKLKPLPLDMSLELFCKKVFQFEYDQRHCPPELEELSHEILERCDGLPLAIVSIAGLLSTRDKIIHEWQKLNDSLNSDFESNPHLTSIARILSLSYNDLPHYFKSFFLYFGLYPEDYSIKM</sequence>
<evidence type="ECO:0000313" key="1">
    <source>
        <dbReference type="EMBL" id="KAH7545525.1"/>
    </source>
</evidence>
<dbReference type="GO" id="GO:0043531">
    <property type="term" value="F:ADP binding"/>
    <property type="evidence" value="ECO:0007669"/>
    <property type="project" value="InterPro"/>
</dbReference>
<dbReference type="Gene3D" id="1.10.8.430">
    <property type="entry name" value="Helical domain of apoptotic protease-activating factors"/>
    <property type="match status" value="1"/>
</dbReference>
<gene>
    <name evidence="1" type="ORF">FEM48_Zijuj01G0103000</name>
</gene>
<name>A0A978W0P1_ZIZJJ</name>
<reference evidence="1" key="1">
    <citation type="journal article" date="2021" name="Front. Plant Sci.">
        <title>Chromosome-Scale Genome Assembly for Chinese Sour Jujube and Insights Into Its Genome Evolution and Domestication Signature.</title>
        <authorList>
            <person name="Shen L.-Y."/>
            <person name="Luo H."/>
            <person name="Wang X.-L."/>
            <person name="Wang X.-M."/>
            <person name="Qiu X.-J."/>
            <person name="Liu H."/>
            <person name="Zhou S.-S."/>
            <person name="Jia K.-H."/>
            <person name="Nie S."/>
            <person name="Bao Y.-T."/>
            <person name="Zhang R.-G."/>
            <person name="Yun Q.-Z."/>
            <person name="Chai Y.-H."/>
            <person name="Lu J.-Y."/>
            <person name="Li Y."/>
            <person name="Zhao S.-W."/>
            <person name="Mao J.-F."/>
            <person name="Jia S.-G."/>
            <person name="Mao Y.-M."/>
        </authorList>
    </citation>
    <scope>NUCLEOTIDE SEQUENCE</scope>
    <source>
        <strain evidence="1">AT0</strain>
        <tissue evidence="1">Leaf</tissue>
    </source>
</reference>
<dbReference type="InterPro" id="IPR027417">
    <property type="entry name" value="P-loop_NTPase"/>
</dbReference>
<dbReference type="SUPFAM" id="SSF52540">
    <property type="entry name" value="P-loop containing nucleoside triphosphate hydrolases"/>
    <property type="match status" value="1"/>
</dbReference>
<dbReference type="EMBL" id="JAEACU010000001">
    <property type="protein sequence ID" value="KAH7545525.1"/>
    <property type="molecule type" value="Genomic_DNA"/>
</dbReference>
<dbReference type="InterPro" id="IPR042197">
    <property type="entry name" value="Apaf_helical"/>
</dbReference>
<evidence type="ECO:0000313" key="2">
    <source>
        <dbReference type="Proteomes" id="UP000813462"/>
    </source>
</evidence>
<dbReference type="GO" id="GO:0098542">
    <property type="term" value="P:defense response to other organism"/>
    <property type="evidence" value="ECO:0007669"/>
    <property type="project" value="TreeGrafter"/>
</dbReference>
<dbReference type="AlphaFoldDB" id="A0A978W0P1"/>
<protein>
    <recommendedName>
        <fullName evidence="3">NB-ARC domain-containing protein</fullName>
    </recommendedName>
</protein>
<dbReference type="Proteomes" id="UP000813462">
    <property type="component" value="Unassembled WGS sequence"/>
</dbReference>
<accession>A0A978W0P1</accession>
<dbReference type="InterPro" id="IPR044974">
    <property type="entry name" value="Disease_R_plants"/>
</dbReference>
<dbReference type="PANTHER" id="PTHR23155">
    <property type="entry name" value="DISEASE RESISTANCE PROTEIN RP"/>
    <property type="match status" value="1"/>
</dbReference>
<organism evidence="1 2">
    <name type="scientific">Ziziphus jujuba var. spinosa</name>
    <dbReference type="NCBI Taxonomy" id="714518"/>
    <lineage>
        <taxon>Eukaryota</taxon>
        <taxon>Viridiplantae</taxon>
        <taxon>Streptophyta</taxon>
        <taxon>Embryophyta</taxon>
        <taxon>Tracheophyta</taxon>
        <taxon>Spermatophyta</taxon>
        <taxon>Magnoliopsida</taxon>
        <taxon>eudicotyledons</taxon>
        <taxon>Gunneridae</taxon>
        <taxon>Pentapetalae</taxon>
        <taxon>rosids</taxon>
        <taxon>fabids</taxon>
        <taxon>Rosales</taxon>
        <taxon>Rhamnaceae</taxon>
        <taxon>Paliureae</taxon>
        <taxon>Ziziphus</taxon>
    </lineage>
</organism>
<proteinExistence type="predicted"/>
<dbReference type="PANTHER" id="PTHR23155:SF1205">
    <property type="entry name" value="DISEASE RESISTANCE PROTEIN RPM1"/>
    <property type="match status" value="1"/>
</dbReference>
<comment type="caution">
    <text evidence="1">The sequence shown here is derived from an EMBL/GenBank/DDBJ whole genome shotgun (WGS) entry which is preliminary data.</text>
</comment>
<evidence type="ECO:0008006" key="3">
    <source>
        <dbReference type="Google" id="ProtNLM"/>
    </source>
</evidence>